<dbReference type="STRING" id="1713.GCA_000718325_00213"/>
<dbReference type="GO" id="GO:0043041">
    <property type="term" value="P:amino acid activation for nonribosomal peptide biosynthetic process"/>
    <property type="evidence" value="ECO:0007669"/>
    <property type="project" value="TreeGrafter"/>
</dbReference>
<dbReference type="FunFam" id="2.30.38.10:FF:000001">
    <property type="entry name" value="Non-ribosomal peptide synthetase PvdI"/>
    <property type="match status" value="1"/>
</dbReference>
<organism evidence="7 8">
    <name type="scientific">Oerskovia turbata</name>
    <dbReference type="NCBI Taxonomy" id="1713"/>
    <lineage>
        <taxon>Bacteria</taxon>
        <taxon>Bacillati</taxon>
        <taxon>Actinomycetota</taxon>
        <taxon>Actinomycetes</taxon>
        <taxon>Micrococcales</taxon>
        <taxon>Cellulomonadaceae</taxon>
        <taxon>Oerskovia</taxon>
    </lineage>
</organism>
<evidence type="ECO:0000256" key="2">
    <source>
        <dbReference type="ARBA" id="ARBA00022450"/>
    </source>
</evidence>
<dbReference type="Gene3D" id="3.40.50.980">
    <property type="match status" value="2"/>
</dbReference>
<evidence type="ECO:0000256" key="1">
    <source>
        <dbReference type="ARBA" id="ARBA00001957"/>
    </source>
</evidence>
<dbReference type="PROSITE" id="PS50075">
    <property type="entry name" value="CARRIER"/>
    <property type="match status" value="1"/>
</dbReference>
<dbReference type="PANTHER" id="PTHR45527">
    <property type="entry name" value="NONRIBOSOMAL PEPTIDE SYNTHETASE"/>
    <property type="match status" value="1"/>
</dbReference>
<evidence type="ECO:0000313" key="9">
    <source>
        <dbReference type="Proteomes" id="UP000290517"/>
    </source>
</evidence>
<dbReference type="InterPro" id="IPR006162">
    <property type="entry name" value="Ppantetheine_attach_site"/>
</dbReference>
<dbReference type="GO" id="GO:0005737">
    <property type="term" value="C:cytoplasm"/>
    <property type="evidence" value="ECO:0007669"/>
    <property type="project" value="TreeGrafter"/>
</dbReference>
<dbReference type="OrthoDB" id="2472181at2"/>
<dbReference type="GO" id="GO:0031177">
    <property type="term" value="F:phosphopantetheine binding"/>
    <property type="evidence" value="ECO:0007669"/>
    <property type="project" value="TreeGrafter"/>
</dbReference>
<comment type="cofactor">
    <cofactor evidence="1">
        <name>pantetheine 4'-phosphate</name>
        <dbReference type="ChEBI" id="CHEBI:47942"/>
    </cofactor>
</comment>
<dbReference type="Proteomes" id="UP000289805">
    <property type="component" value="Unassembled WGS sequence"/>
</dbReference>
<dbReference type="Gene3D" id="3.30.300.30">
    <property type="match status" value="1"/>
</dbReference>
<dbReference type="RefSeq" id="WP_051702548.1">
    <property type="nucleotide sequence ID" value="NZ_JOFV01000001.1"/>
</dbReference>
<feature type="domain" description="Carrier" evidence="5">
    <location>
        <begin position="1045"/>
        <end position="1120"/>
    </location>
</feature>
<evidence type="ECO:0000313" key="8">
    <source>
        <dbReference type="Proteomes" id="UP000289805"/>
    </source>
</evidence>
<proteinExistence type="predicted"/>
<dbReference type="InterPro" id="IPR001031">
    <property type="entry name" value="Thioesterase"/>
</dbReference>
<evidence type="ECO:0000256" key="4">
    <source>
        <dbReference type="SAM" id="MobiDB-lite"/>
    </source>
</evidence>
<dbReference type="InterPro" id="IPR000873">
    <property type="entry name" value="AMP-dep_synth/lig_dom"/>
</dbReference>
<dbReference type="PANTHER" id="PTHR45527:SF1">
    <property type="entry name" value="FATTY ACID SYNTHASE"/>
    <property type="match status" value="1"/>
</dbReference>
<dbReference type="Pfam" id="PF13193">
    <property type="entry name" value="AMP-binding_C"/>
    <property type="match status" value="1"/>
</dbReference>
<dbReference type="Pfam" id="PF00975">
    <property type="entry name" value="Thioesterase"/>
    <property type="match status" value="1"/>
</dbReference>
<feature type="region of interest" description="Disordered" evidence="4">
    <location>
        <begin position="962"/>
        <end position="986"/>
    </location>
</feature>
<name>A0A4Q1L294_9CELL</name>
<dbReference type="InterPro" id="IPR010071">
    <property type="entry name" value="AA_adenyl_dom"/>
</dbReference>
<dbReference type="Gene3D" id="3.30.559.30">
    <property type="entry name" value="Nonribosomal peptide synthetase, condensation domain"/>
    <property type="match status" value="1"/>
</dbReference>
<accession>A0A4Q1L294</accession>
<feature type="region of interest" description="Disordered" evidence="4">
    <location>
        <begin position="1249"/>
        <end position="1293"/>
    </location>
</feature>
<keyword evidence="2" id="KW-0596">Phosphopantetheine</keyword>
<dbReference type="Gene3D" id="3.40.50.1820">
    <property type="entry name" value="alpha/beta hydrolase"/>
    <property type="match status" value="1"/>
</dbReference>
<dbReference type="Proteomes" id="UP000290517">
    <property type="component" value="Unassembled WGS sequence"/>
</dbReference>
<dbReference type="SUPFAM" id="SSF47336">
    <property type="entry name" value="ACP-like"/>
    <property type="match status" value="1"/>
</dbReference>
<dbReference type="Gene3D" id="2.30.38.10">
    <property type="entry name" value="Luciferase, Domain 3"/>
    <property type="match status" value="1"/>
</dbReference>
<evidence type="ECO:0000256" key="3">
    <source>
        <dbReference type="ARBA" id="ARBA00022553"/>
    </source>
</evidence>
<dbReference type="PROSITE" id="PS00012">
    <property type="entry name" value="PHOSPHOPANTETHEINE"/>
    <property type="match status" value="1"/>
</dbReference>
<dbReference type="PROSITE" id="PS00455">
    <property type="entry name" value="AMP_BINDING"/>
    <property type="match status" value="1"/>
</dbReference>
<keyword evidence="3" id="KW-0597">Phosphoprotein</keyword>
<dbReference type="Pfam" id="PF00550">
    <property type="entry name" value="PP-binding"/>
    <property type="match status" value="1"/>
</dbReference>
<dbReference type="CDD" id="cd05930">
    <property type="entry name" value="A_NRPS"/>
    <property type="match status" value="1"/>
</dbReference>
<dbReference type="GO" id="GO:0003824">
    <property type="term" value="F:catalytic activity"/>
    <property type="evidence" value="ECO:0007669"/>
    <property type="project" value="InterPro"/>
</dbReference>
<dbReference type="EMBL" id="SDJQ01000004">
    <property type="protein sequence ID" value="RXR36218.1"/>
    <property type="molecule type" value="Genomic_DNA"/>
</dbReference>
<dbReference type="NCBIfam" id="TIGR01733">
    <property type="entry name" value="AA-adenyl-dom"/>
    <property type="match status" value="1"/>
</dbReference>
<evidence type="ECO:0000259" key="5">
    <source>
        <dbReference type="PROSITE" id="PS50075"/>
    </source>
</evidence>
<dbReference type="InterPro" id="IPR001242">
    <property type="entry name" value="Condensation_dom"/>
</dbReference>
<keyword evidence="9" id="KW-1185">Reference proteome</keyword>
<dbReference type="InterPro" id="IPR025110">
    <property type="entry name" value="AMP-bd_C"/>
</dbReference>
<dbReference type="InterPro" id="IPR036736">
    <property type="entry name" value="ACP-like_sf"/>
</dbReference>
<dbReference type="EMBL" id="SDJR01000003">
    <property type="protein sequence ID" value="RXR26940.1"/>
    <property type="molecule type" value="Genomic_DNA"/>
</dbReference>
<sequence length="1440" mass="152213">MTTTDERTGTAPAGGTAASATAVPTIAEVLPLAPLQEGLLFHAVSEDTGLDVYTMQSTYRFPGGVDEHAMQRACESLLRRHAVLRAGFAHERFARPVQFVPTAVTVPWRVHDLSDLDPARPDARADALDRLQYDERQRRFAMDRPPLIRFVLVRLGEQGAALVVTNHHILLDGWSDALLVTELLRHYAAGGEDASLPPAPQFRDYLAWVAAQDAGAAASAWDVALSGLAEGTLVAPPDPRRRASMPEVVERDLDPTLSLAVLALARTCAVSVSTVYSAAWALALRSVTGSDDIVFGSTVSGRPPALAGVEDMVGLFLNTVPVRLATRPGEPFRDLLRRFQSEQAELMAHHHVSLGELQRRAGVGTLFDTLYVMRNTPEDDAELDRLSASVGLEDVEGGDATHYPLTFVVHPGQPYRLILSHRTDVVDAARAGALLDQVEAVLRRAVGEPGAPVARVAAVPDDVAPLLLARGVRAVQDVGEESLLDLLDRAVAAHPQRTALVHGTDSVTFARLGERVDGLARALVAAGAGPEDVVALAVPRGIDFVVALFATLRAGAAYVPLDAAHPAERLCAIVEAAGACAVVLDESFRGLVAPVLAGRTVVKAPPAPPAPPTVTYPPVEGDGHARRGRPDLPPTVTDPWPAYRHDRLAYVMYTSGSTGTPKGVAIEHGGLVNMLRNHRAEIFEPLVASRPAGLRAEPVRVAHTVSFAFDMSWEELLWLVDGHEVHLLDEAVRRDPHAMASYCAAERIDVVNVTPSVCSALLAEGLLDEGRHRPGLVLLGGEAVGAEVWDAIVATPGTRGYNLYGPTEYTINTLGGGTDESRRPTVGRPIANTSVYVLDSGLAPVPDGTPGELFVSGVGLARGYHGAPGLSAERFVADPFGVPGTRMYRTGDVVRRRPDGQLDFLGRSDGQVKIRGYRVEPGESQAVLARDPRVAQCAVVARRGAGDGHVLVGYVVLASGAEPSAEGDTPARRGRRPGAPTVTDVPSEGDAALLADVLRTMRRTVPDHLVPSALVPLDELPLTPHAKLDVRRLPAPDLTRGGGREPRTDLERELCAIFAEVLGVARFGADDDFYAAGGHSLLAMRVVSMVRTRLGRPLSVGVLVTAPTVEAIVAHWDAPETDPFAGTLTLRAPSPGSGAAPLFCLAPAGGLGWSFASLVPHVPAGAAVYALQSPRLAGPDGAPSSLVDLAEHWVRSVREVAPHGPYHLLGYSFGAHLAHLVATRLQEAGDVVASLTMLDAEAVVPEVGGAVGQGGHPRRGSASPSAGECVTLGGRDGHPRRAGRSPSAEDADERAEIDALRSLLAAGGADPDLFAAPTRDDVLDVLADAPGAWGDLDEDGLAAVVDTYLSSCDLMGQARYTPFRGDLLLFTAHEGTDRHDLAAQRDAWTPHVTGTVTQHAVLAGHHDMVSPAAIGQLGPVLARHLSQAPATTHPRTDERH</sequence>
<dbReference type="SUPFAM" id="SSF52777">
    <property type="entry name" value="CoA-dependent acyltransferases"/>
    <property type="match status" value="2"/>
</dbReference>
<dbReference type="SUPFAM" id="SSF53474">
    <property type="entry name" value="alpha/beta-Hydrolases"/>
    <property type="match status" value="1"/>
</dbReference>
<evidence type="ECO:0000313" key="6">
    <source>
        <dbReference type="EMBL" id="RXR26940.1"/>
    </source>
</evidence>
<dbReference type="GO" id="GO:0008610">
    <property type="term" value="P:lipid biosynthetic process"/>
    <property type="evidence" value="ECO:0007669"/>
    <property type="project" value="UniProtKB-ARBA"/>
</dbReference>
<protein>
    <submittedName>
        <fullName evidence="7">Non-ribosomal peptide synthetase</fullName>
    </submittedName>
</protein>
<dbReference type="InterPro" id="IPR020845">
    <property type="entry name" value="AMP-binding_CS"/>
</dbReference>
<dbReference type="SUPFAM" id="SSF56801">
    <property type="entry name" value="Acetyl-CoA synthetase-like"/>
    <property type="match status" value="1"/>
</dbReference>
<gene>
    <name evidence="6" type="ORF">EQW73_05620</name>
    <name evidence="7" type="ORF">EQW78_02805</name>
</gene>
<dbReference type="InterPro" id="IPR045851">
    <property type="entry name" value="AMP-bd_C_sf"/>
</dbReference>
<dbReference type="InterPro" id="IPR029058">
    <property type="entry name" value="AB_hydrolase_fold"/>
</dbReference>
<reference evidence="8 9" key="1">
    <citation type="submission" date="2019-01" db="EMBL/GenBank/DDBJ databases">
        <title>Oerskovia turbata Genome sequencing and assembly.</title>
        <authorList>
            <person name="Dou T."/>
        </authorList>
    </citation>
    <scope>NUCLEOTIDE SEQUENCE [LARGE SCALE GENOMIC DNA]</scope>
    <source>
        <strain evidence="7 8">JCM12123</strain>
        <strain evidence="6 9">JCM3160</strain>
    </source>
</reference>
<dbReference type="Pfam" id="PF00501">
    <property type="entry name" value="AMP-binding"/>
    <property type="match status" value="1"/>
</dbReference>
<dbReference type="InterPro" id="IPR023213">
    <property type="entry name" value="CAT-like_dom_sf"/>
</dbReference>
<dbReference type="InterPro" id="IPR009081">
    <property type="entry name" value="PP-bd_ACP"/>
</dbReference>
<evidence type="ECO:0000313" key="7">
    <source>
        <dbReference type="EMBL" id="RXR36218.1"/>
    </source>
</evidence>
<dbReference type="Pfam" id="PF00668">
    <property type="entry name" value="Condensation"/>
    <property type="match status" value="1"/>
</dbReference>
<dbReference type="GO" id="GO:0044550">
    <property type="term" value="P:secondary metabolite biosynthetic process"/>
    <property type="evidence" value="ECO:0007669"/>
    <property type="project" value="TreeGrafter"/>
</dbReference>
<dbReference type="Gene3D" id="3.30.559.10">
    <property type="entry name" value="Chloramphenicol acetyltransferase-like domain"/>
    <property type="match status" value="1"/>
</dbReference>
<comment type="caution">
    <text evidence="7">The sequence shown here is derived from an EMBL/GenBank/DDBJ whole genome shotgun (WGS) entry which is preliminary data.</text>
</comment>